<dbReference type="InterPro" id="IPR029063">
    <property type="entry name" value="SAM-dependent_MTases_sf"/>
</dbReference>
<keyword evidence="5" id="KW-0963">Cytoplasm</keyword>
<evidence type="ECO:0000256" key="6">
    <source>
        <dbReference type="ARBA" id="ARBA00022603"/>
    </source>
</evidence>
<name>A0A501WX22_9GAMM</name>
<proteinExistence type="inferred from homology"/>
<organism evidence="10 11">
    <name type="scientific">Maribrevibacterium harenarium</name>
    <dbReference type="NCBI Taxonomy" id="2589817"/>
    <lineage>
        <taxon>Bacteria</taxon>
        <taxon>Pseudomonadati</taxon>
        <taxon>Pseudomonadota</taxon>
        <taxon>Gammaproteobacteria</taxon>
        <taxon>Oceanospirillales</taxon>
        <taxon>Oceanospirillaceae</taxon>
        <taxon>Maribrevibacterium</taxon>
    </lineage>
</organism>
<dbReference type="Gene3D" id="3.40.50.150">
    <property type="entry name" value="Vaccinia Virus protein VP39"/>
    <property type="match status" value="1"/>
</dbReference>
<evidence type="ECO:0000313" key="10">
    <source>
        <dbReference type="EMBL" id="TPE52805.1"/>
    </source>
</evidence>
<dbReference type="GO" id="GO:0030091">
    <property type="term" value="P:protein repair"/>
    <property type="evidence" value="ECO:0007669"/>
    <property type="project" value="UniProtKB-UniRule"/>
</dbReference>
<dbReference type="EC" id="2.1.1.77" evidence="3 9"/>
<reference evidence="10 11" key="1">
    <citation type="submission" date="2019-06" db="EMBL/GenBank/DDBJ databases">
        <title>A novel bacterium of genus Marinomonas, isolated from coastal sand.</title>
        <authorList>
            <person name="Huang H."/>
            <person name="Mo K."/>
            <person name="Hu Y."/>
        </authorList>
    </citation>
    <scope>NUCLEOTIDE SEQUENCE [LARGE SCALE GENOMIC DNA]</scope>
    <source>
        <strain evidence="10 11">HB171799</strain>
    </source>
</reference>
<gene>
    <name evidence="10" type="ORF">FJM67_07260</name>
</gene>
<dbReference type="RefSeq" id="WP_140588125.1">
    <property type="nucleotide sequence ID" value="NZ_VFRR01000011.1"/>
</dbReference>
<evidence type="ECO:0000256" key="8">
    <source>
        <dbReference type="ARBA" id="ARBA00022691"/>
    </source>
</evidence>
<evidence type="ECO:0000256" key="7">
    <source>
        <dbReference type="ARBA" id="ARBA00022679"/>
    </source>
</evidence>
<dbReference type="SUPFAM" id="SSF53335">
    <property type="entry name" value="S-adenosyl-L-methionine-dependent methyltransferases"/>
    <property type="match status" value="1"/>
</dbReference>
<dbReference type="CDD" id="cd02440">
    <property type="entry name" value="AdoMet_MTases"/>
    <property type="match status" value="1"/>
</dbReference>
<dbReference type="PANTHER" id="PTHR11579">
    <property type="entry name" value="PROTEIN-L-ISOASPARTATE O-METHYLTRANSFERASE"/>
    <property type="match status" value="1"/>
</dbReference>
<accession>A0A501WX22</accession>
<keyword evidence="11" id="KW-1185">Reference proteome</keyword>
<evidence type="ECO:0000256" key="2">
    <source>
        <dbReference type="ARBA" id="ARBA00005369"/>
    </source>
</evidence>
<evidence type="ECO:0000313" key="11">
    <source>
        <dbReference type="Proteomes" id="UP000315901"/>
    </source>
</evidence>
<comment type="subcellular location">
    <subcellularLocation>
        <location evidence="1">Cytoplasm</location>
    </subcellularLocation>
</comment>
<evidence type="ECO:0000256" key="5">
    <source>
        <dbReference type="ARBA" id="ARBA00022490"/>
    </source>
</evidence>
<evidence type="ECO:0000256" key="3">
    <source>
        <dbReference type="ARBA" id="ARBA00011890"/>
    </source>
</evidence>
<keyword evidence="8" id="KW-0949">S-adenosyl-L-methionine</keyword>
<evidence type="ECO:0000256" key="4">
    <source>
        <dbReference type="ARBA" id="ARBA00013346"/>
    </source>
</evidence>
<dbReference type="GO" id="GO:0032259">
    <property type="term" value="P:methylation"/>
    <property type="evidence" value="ECO:0007669"/>
    <property type="project" value="UniProtKB-KW"/>
</dbReference>
<dbReference type="AlphaFoldDB" id="A0A501WX22"/>
<dbReference type="GO" id="GO:0004719">
    <property type="term" value="F:protein-L-isoaspartate (D-aspartate) O-methyltransferase activity"/>
    <property type="evidence" value="ECO:0007669"/>
    <property type="project" value="UniProtKB-UniRule"/>
</dbReference>
<dbReference type="NCBIfam" id="NF001453">
    <property type="entry name" value="PRK00312.1"/>
    <property type="match status" value="1"/>
</dbReference>
<dbReference type="InterPro" id="IPR000682">
    <property type="entry name" value="PCMT"/>
</dbReference>
<dbReference type="OrthoDB" id="9810066at2"/>
<dbReference type="Proteomes" id="UP000315901">
    <property type="component" value="Unassembled WGS sequence"/>
</dbReference>
<dbReference type="NCBIfam" id="TIGR00080">
    <property type="entry name" value="pimt"/>
    <property type="match status" value="1"/>
</dbReference>
<dbReference type="EMBL" id="VFRR01000011">
    <property type="protein sequence ID" value="TPE52805.1"/>
    <property type="molecule type" value="Genomic_DNA"/>
</dbReference>
<comment type="caution">
    <text evidence="10">The sequence shown here is derived from an EMBL/GenBank/DDBJ whole genome shotgun (WGS) entry which is preliminary data.</text>
</comment>
<sequence length="221" mass="24716">MSNAISDFLKGTEARVQSMIDTLVAEGIDHPELLSVMASIPRHEFVEPAFSHLAYSPTPLPIGRNQTISQPLTVARMTLWLLKYSRLGRVLEVGTGSGYQTCLLSYFFNKVHTIERQKALFDMATVRLQKMGLQNVEFHHGDGNLGWPFAIQMDAVIVTAMANKVPLALTNCLKEGGILIMPIEEEQYSSIGCWQKQGERWKRLEQTPAQFVPLLEGKVDA</sequence>
<evidence type="ECO:0000256" key="9">
    <source>
        <dbReference type="NCBIfam" id="TIGR00080"/>
    </source>
</evidence>
<comment type="similarity">
    <text evidence="2">Belongs to the methyltransferase superfamily. L-isoaspartyl/D-aspartyl protein methyltransferase family.</text>
</comment>
<dbReference type="GO" id="GO:0005737">
    <property type="term" value="C:cytoplasm"/>
    <property type="evidence" value="ECO:0007669"/>
    <property type="project" value="UniProtKB-SubCell"/>
</dbReference>
<keyword evidence="7 10" id="KW-0808">Transferase</keyword>
<evidence type="ECO:0000256" key="1">
    <source>
        <dbReference type="ARBA" id="ARBA00004496"/>
    </source>
</evidence>
<protein>
    <recommendedName>
        <fullName evidence="4 9">Protein-L-isoaspartate O-methyltransferase</fullName>
        <ecNumber evidence="3 9">2.1.1.77</ecNumber>
    </recommendedName>
</protein>
<dbReference type="PANTHER" id="PTHR11579:SF0">
    <property type="entry name" value="PROTEIN-L-ISOASPARTATE(D-ASPARTATE) O-METHYLTRANSFERASE"/>
    <property type="match status" value="1"/>
</dbReference>
<dbReference type="Pfam" id="PF01135">
    <property type="entry name" value="PCMT"/>
    <property type="match status" value="1"/>
</dbReference>
<keyword evidence="6 10" id="KW-0489">Methyltransferase</keyword>